<evidence type="ECO:0000313" key="3">
    <source>
        <dbReference type="EMBL" id="PZP57421.1"/>
    </source>
</evidence>
<dbReference type="Proteomes" id="UP000249739">
    <property type="component" value="Unassembled WGS sequence"/>
</dbReference>
<dbReference type="Pfam" id="PF09976">
    <property type="entry name" value="TPR_21"/>
    <property type="match status" value="1"/>
</dbReference>
<feature type="transmembrane region" description="Helical" evidence="1">
    <location>
        <begin position="27"/>
        <end position="48"/>
    </location>
</feature>
<sequence length="219" mass="23925">MADLLREVDEAIRADNMKRLWDEHKTAIVTGITALILGTAAFASWNSWQHSQNQKNTDAVITAMQTDKPAETLVAAAEQQSGTSRVVAYLNAAALELKSGNKDKALAAYTAAQETKSANKDLKDLATLQKTNLTLDLQPDVKADDLLKDLKTISDNKKSPWAGEALFMSAFLKGEKKNDFSAAIADLKTISGRDDVTESIKQRSAALLSVYELKLQEQK</sequence>
<dbReference type="EMBL" id="QFOT01000002">
    <property type="protein sequence ID" value="PZP57421.1"/>
    <property type="molecule type" value="Genomic_DNA"/>
</dbReference>
<keyword evidence="1" id="KW-0812">Transmembrane</keyword>
<organism evidence="3 4">
    <name type="scientific">Micavibrio aeruginosavorus</name>
    <dbReference type="NCBI Taxonomy" id="349221"/>
    <lineage>
        <taxon>Bacteria</taxon>
        <taxon>Pseudomonadati</taxon>
        <taxon>Bdellovibrionota</taxon>
        <taxon>Bdellovibrionia</taxon>
        <taxon>Bdellovibrionales</taxon>
        <taxon>Pseudobdellovibrionaceae</taxon>
        <taxon>Micavibrio</taxon>
    </lineage>
</organism>
<reference evidence="3 4" key="1">
    <citation type="submission" date="2017-08" db="EMBL/GenBank/DDBJ databases">
        <title>Infants hospitalized years apart are colonized by the same room-sourced microbial strains.</title>
        <authorList>
            <person name="Brooks B."/>
            <person name="Olm M.R."/>
            <person name="Firek B.A."/>
            <person name="Baker R."/>
            <person name="Thomas B.C."/>
            <person name="Morowitz M.J."/>
            <person name="Banfield J.F."/>
        </authorList>
    </citation>
    <scope>NUCLEOTIDE SEQUENCE [LARGE SCALE GENOMIC DNA]</scope>
    <source>
        <strain evidence="3">S2_006_000_R2_64</strain>
    </source>
</reference>
<gene>
    <name evidence="3" type="ORF">DI586_00585</name>
</gene>
<dbReference type="InterPro" id="IPR018704">
    <property type="entry name" value="SecYEG/CpoB_TPR"/>
</dbReference>
<keyword evidence="1" id="KW-1133">Transmembrane helix</keyword>
<name>A0A2W5FN78_9BACT</name>
<proteinExistence type="predicted"/>
<protein>
    <recommendedName>
        <fullName evidence="2">Ancillary SecYEG translocon subunit/Cell division coordinator CpoB TPR domain-containing protein</fullName>
    </recommendedName>
</protein>
<keyword evidence="1" id="KW-0472">Membrane</keyword>
<feature type="domain" description="Ancillary SecYEG translocon subunit/Cell division coordinator CpoB TPR" evidence="2">
    <location>
        <begin position="18"/>
        <end position="153"/>
    </location>
</feature>
<comment type="caution">
    <text evidence="3">The sequence shown here is derived from an EMBL/GenBank/DDBJ whole genome shotgun (WGS) entry which is preliminary data.</text>
</comment>
<evidence type="ECO:0000313" key="4">
    <source>
        <dbReference type="Proteomes" id="UP000249739"/>
    </source>
</evidence>
<dbReference type="AlphaFoldDB" id="A0A2W5FN78"/>
<accession>A0A2W5FN78</accession>
<evidence type="ECO:0000259" key="2">
    <source>
        <dbReference type="Pfam" id="PF09976"/>
    </source>
</evidence>
<evidence type="ECO:0000256" key="1">
    <source>
        <dbReference type="SAM" id="Phobius"/>
    </source>
</evidence>